<dbReference type="GO" id="GO:0005975">
    <property type="term" value="P:carbohydrate metabolic process"/>
    <property type="evidence" value="ECO:0007669"/>
    <property type="project" value="InterPro"/>
</dbReference>
<dbReference type="Pfam" id="PF06824">
    <property type="entry name" value="Glyco_hydro_125"/>
    <property type="match status" value="1"/>
</dbReference>
<gene>
    <name evidence="2" type="ORF">KL86DYS1_20067</name>
</gene>
<proteinExistence type="predicted"/>
<reference evidence="2" key="1">
    <citation type="submission" date="2016-04" db="EMBL/GenBank/DDBJ databases">
        <authorList>
            <person name="Evans L.H."/>
            <person name="Alamgir A."/>
            <person name="Owens N."/>
            <person name="Weber N.D."/>
            <person name="Virtaneva K."/>
            <person name="Barbian K."/>
            <person name="Babar A."/>
            <person name="Rosenke K."/>
        </authorList>
    </citation>
    <scope>NUCLEOTIDE SEQUENCE</scope>
    <source>
        <strain evidence="2">86-1</strain>
    </source>
</reference>
<accession>A0A212JKL2</accession>
<sequence length="499" mass="56908">MGNKTYLKKGILGLCVLSSAFFVGEVQASTSFPGGNLAMVQDNTVIKTPVDYKSNRPEKSKRLFTSKAVENEIVRVKKLLKNAKLAWMFENCFPNTLDTTVRYRKTDGKDDTVVYTGDIHAMWLRDSGAQVWPYVQLANQDPELKAMLAGTIRRQFKCIIIDPYANAFLDPYDPNPDHQWMSDLTNMKPELHERKWEIDSLCYPLRLAYHYWKTTGDTSVFDEEWLQAITLVLQTFKEQQRKDGVGPYKFQRKTERQLDTLNNDGLGNPVNPVGLIVSCFRPSDDATTFQFLVPSNFFAVTSLRKAAEILATVNKETELAKECTDLAQEVESALKKYAVYNHPKYGQIYAFEVDGFGNQYLMDDSNAPSLLSSAYLGDVDVNDPIYQNTRKFVWSKDNPYFFKGSAGEGIGGPHIGYDMVWPMSIMMKAFTSQDDKEIQDCVKMLMNTDADTGFMHESFHKDDPKNFTRSWFAWQNTLFGELILKLVNEGKTDLLNDIK</sequence>
<organism evidence="2">
    <name type="scientific">uncultured Dysgonomonas sp</name>
    <dbReference type="NCBI Taxonomy" id="206096"/>
    <lineage>
        <taxon>Bacteria</taxon>
        <taxon>Pseudomonadati</taxon>
        <taxon>Bacteroidota</taxon>
        <taxon>Bacteroidia</taxon>
        <taxon>Bacteroidales</taxon>
        <taxon>Dysgonomonadaceae</taxon>
        <taxon>Dysgonomonas</taxon>
        <taxon>environmental samples</taxon>
    </lineage>
</organism>
<dbReference type="SUPFAM" id="SSF48208">
    <property type="entry name" value="Six-hairpin glycosidases"/>
    <property type="match status" value="1"/>
</dbReference>
<dbReference type="InterPro" id="IPR012341">
    <property type="entry name" value="6hp_glycosidase-like_sf"/>
</dbReference>
<feature type="chain" id="PRO_5012849430" description="Meiotically up-regulated gene 157 protein" evidence="1">
    <location>
        <begin position="29"/>
        <end position="499"/>
    </location>
</feature>
<evidence type="ECO:0008006" key="3">
    <source>
        <dbReference type="Google" id="ProtNLM"/>
    </source>
</evidence>
<dbReference type="InterPro" id="IPR008928">
    <property type="entry name" value="6-hairpin_glycosidase_sf"/>
</dbReference>
<dbReference type="AlphaFoldDB" id="A0A212JKL2"/>
<dbReference type="EMBL" id="FLUM01000002">
    <property type="protein sequence ID" value="SBV99957.1"/>
    <property type="molecule type" value="Genomic_DNA"/>
</dbReference>
<dbReference type="PANTHER" id="PTHR31047:SF0">
    <property type="entry name" value="MEIOTICALLY UP-REGULATED GENE 157 PROTEIN"/>
    <property type="match status" value="1"/>
</dbReference>
<dbReference type="PIRSF" id="PIRSF028846">
    <property type="entry name" value="UCP028846"/>
    <property type="match status" value="1"/>
</dbReference>
<dbReference type="SMART" id="SM01149">
    <property type="entry name" value="DUF1237"/>
    <property type="match status" value="1"/>
</dbReference>
<dbReference type="InterPro" id="IPR008313">
    <property type="entry name" value="GH125"/>
</dbReference>
<name>A0A212JKL2_9BACT</name>
<evidence type="ECO:0000256" key="1">
    <source>
        <dbReference type="SAM" id="SignalP"/>
    </source>
</evidence>
<dbReference type="RefSeq" id="WP_296941173.1">
    <property type="nucleotide sequence ID" value="NZ_LT599032.1"/>
</dbReference>
<feature type="signal peptide" evidence="1">
    <location>
        <begin position="1"/>
        <end position="28"/>
    </location>
</feature>
<evidence type="ECO:0000313" key="2">
    <source>
        <dbReference type="EMBL" id="SBV99957.1"/>
    </source>
</evidence>
<keyword evidence="1" id="KW-0732">Signal</keyword>
<protein>
    <recommendedName>
        <fullName evidence="3">Meiotically up-regulated gene 157 protein</fullName>
    </recommendedName>
</protein>
<dbReference type="Gene3D" id="1.50.10.10">
    <property type="match status" value="1"/>
</dbReference>
<dbReference type="PANTHER" id="PTHR31047">
    <property type="entry name" value="MEIOTICALLY UP-REGULATED GENE 157 PROTEIN"/>
    <property type="match status" value="1"/>
</dbReference>